<gene>
    <name evidence="3" type="ORF">MKW98_029465</name>
</gene>
<dbReference type="Gene3D" id="1.20.1280.50">
    <property type="match status" value="1"/>
</dbReference>
<dbReference type="InterPro" id="IPR013187">
    <property type="entry name" value="F-box-assoc_dom_typ3"/>
</dbReference>
<dbReference type="Pfam" id="PF08268">
    <property type="entry name" value="FBA_3"/>
    <property type="match status" value="1"/>
</dbReference>
<dbReference type="PANTHER" id="PTHR31111">
    <property type="entry name" value="BNAA05G37150D PROTEIN-RELATED"/>
    <property type="match status" value="1"/>
</dbReference>
<reference evidence="3" key="1">
    <citation type="submission" date="2022-04" db="EMBL/GenBank/DDBJ databases">
        <title>A functionally conserved STORR gene fusion in Papaver species that diverged 16.8 million years ago.</title>
        <authorList>
            <person name="Catania T."/>
        </authorList>
    </citation>
    <scope>NUCLEOTIDE SEQUENCE</scope>
    <source>
        <strain evidence="3">S-188037</strain>
    </source>
</reference>
<dbReference type="Proteomes" id="UP001202328">
    <property type="component" value="Unassembled WGS sequence"/>
</dbReference>
<dbReference type="PANTHER" id="PTHR31111:SF138">
    <property type="entry name" value="F-BOX ASSOCIATED DOMAIN-CONTAINING PROTEIN"/>
    <property type="match status" value="1"/>
</dbReference>
<name>A0AAD4XG86_9MAGN</name>
<evidence type="ECO:0000259" key="1">
    <source>
        <dbReference type="Pfam" id="PF00646"/>
    </source>
</evidence>
<evidence type="ECO:0000313" key="4">
    <source>
        <dbReference type="Proteomes" id="UP001202328"/>
    </source>
</evidence>
<organism evidence="3 4">
    <name type="scientific">Papaver atlanticum</name>
    <dbReference type="NCBI Taxonomy" id="357466"/>
    <lineage>
        <taxon>Eukaryota</taxon>
        <taxon>Viridiplantae</taxon>
        <taxon>Streptophyta</taxon>
        <taxon>Embryophyta</taxon>
        <taxon>Tracheophyta</taxon>
        <taxon>Spermatophyta</taxon>
        <taxon>Magnoliopsida</taxon>
        <taxon>Ranunculales</taxon>
        <taxon>Papaveraceae</taxon>
        <taxon>Papaveroideae</taxon>
        <taxon>Papaver</taxon>
    </lineage>
</organism>
<accession>A0AAD4XG86</accession>
<dbReference type="SUPFAM" id="SSF81383">
    <property type="entry name" value="F-box domain"/>
    <property type="match status" value="1"/>
</dbReference>
<dbReference type="EMBL" id="JAJJMB010010520">
    <property type="protein sequence ID" value="KAI3908164.1"/>
    <property type="molecule type" value="Genomic_DNA"/>
</dbReference>
<evidence type="ECO:0000259" key="2">
    <source>
        <dbReference type="Pfam" id="PF08268"/>
    </source>
</evidence>
<dbReference type="Pfam" id="PF00646">
    <property type="entry name" value="F-box"/>
    <property type="match status" value="1"/>
</dbReference>
<dbReference type="InterPro" id="IPR036047">
    <property type="entry name" value="F-box-like_dom_sf"/>
</dbReference>
<feature type="domain" description="F-box" evidence="1">
    <location>
        <begin position="37"/>
        <end position="67"/>
    </location>
</feature>
<dbReference type="AlphaFoldDB" id="A0AAD4XG86"/>
<dbReference type="NCBIfam" id="TIGR01640">
    <property type="entry name" value="F_box_assoc_1"/>
    <property type="match status" value="1"/>
</dbReference>
<dbReference type="InterPro" id="IPR001810">
    <property type="entry name" value="F-box_dom"/>
</dbReference>
<evidence type="ECO:0000313" key="3">
    <source>
        <dbReference type="EMBL" id="KAI3908164.1"/>
    </source>
</evidence>
<sequence>MNKCVISGDNKNTYVSNTIGSGYVRSNVAVDDEDIIKFEILSRLPVKSLMRFKCVSKTWLSLIQEDPYFVDLHFERSKARPALLLVIPLPQTDPDNPFRISNELVLTASLSRDRSKAEIYSILNTQAFSCAEIRGPVNGLVCFIDRLRSNVHVYNISTREVTCVRSTFMPKVCFSFGWTNWYGYEIGFDPVSKKHKVLCVCRKNQQPGQNHFGDQHIYCEVLTVGDNAWRRIDKVPPCDFSFFGPVYVNGFIYYCTSKFLSGNWDNGDAVFVAFDVGNEKFRVITIPNLILMNRSSDRYQCINLLEVDGHAAIVSKESDYIIKLWLYREYNEYDNKWKKTKTRSSSNLEENWTEDTITLPSSWDYNLHWDFYTGAGMHQLLVQSVQRLDRGINSVTLYSYDLKKKTFTEIEVSGIPSSIPNGRCINSASTFVESLFPIQKRRNAQQ</sequence>
<protein>
    <recommendedName>
        <fullName evidence="5">F-box domain-containing protein</fullName>
    </recommendedName>
</protein>
<proteinExistence type="predicted"/>
<dbReference type="InterPro" id="IPR017451">
    <property type="entry name" value="F-box-assoc_interact_dom"/>
</dbReference>
<evidence type="ECO:0008006" key="5">
    <source>
        <dbReference type="Google" id="ProtNLM"/>
    </source>
</evidence>
<dbReference type="CDD" id="cd22157">
    <property type="entry name" value="F-box_AtFBW1-like"/>
    <property type="match status" value="1"/>
</dbReference>
<comment type="caution">
    <text evidence="3">The sequence shown here is derived from an EMBL/GenBank/DDBJ whole genome shotgun (WGS) entry which is preliminary data.</text>
</comment>
<keyword evidence="4" id="KW-1185">Reference proteome</keyword>
<feature type="domain" description="F-box associated beta-propeller type 3" evidence="2">
    <location>
        <begin position="127"/>
        <end position="432"/>
    </location>
</feature>